<gene>
    <name evidence="1" type="ORF">PAPOLLO_LOCUS5688</name>
</gene>
<dbReference type="PANTHER" id="PTHR47018">
    <property type="entry name" value="CXC DOMAIN-CONTAINING PROTEIN-RELATED"/>
    <property type="match status" value="1"/>
</dbReference>
<comment type="caution">
    <text evidence="1">The sequence shown here is derived from an EMBL/GenBank/DDBJ whole genome shotgun (WGS) entry which is preliminary data.</text>
</comment>
<dbReference type="PANTHER" id="PTHR47018:SF3">
    <property type="entry name" value="MYCBP-ASSOCIATED PROTEIN"/>
    <property type="match status" value="1"/>
</dbReference>
<sequence>MYEAAAVLHRPPHILPPKTGTFIQYVADNADIIHIKGIIKIITPKSSVTAEEPILRTNILPSVQHFAEKAHVLIQVYQTDVVVGYSKIAVQDFDYKSNTPTSLLKKVDMLWLYGKWKNLLLPGWNVYIEHLTSNIINFSESRILFLPFIHQPASNYNTIYTTLLCALEDAKRYGHDYCIITFDQPLYAKAREIVSAAPEGSELSKIIVRLGGFHLLMSFFGAIGYIMQGSGIKEVLSLIYVPNSLEKMLNGHAYARAVRAHTLLHLTLATVISKELLLDSEMDENITNTIELVTNKTISYNDIEEGDEIAEALLYQFNEKLQEHGERGPSAKLWIQYFHMVSIAKQFIRAERMGDW</sequence>
<dbReference type="OrthoDB" id="6753017at2759"/>
<evidence type="ECO:0000313" key="2">
    <source>
        <dbReference type="Proteomes" id="UP000691718"/>
    </source>
</evidence>
<dbReference type="AlphaFoldDB" id="A0A8S3WGI4"/>
<reference evidence="1" key="1">
    <citation type="submission" date="2021-04" db="EMBL/GenBank/DDBJ databases">
        <authorList>
            <person name="Tunstrom K."/>
        </authorList>
    </citation>
    <scope>NUCLEOTIDE SEQUENCE</scope>
</reference>
<name>A0A8S3WGI4_PARAO</name>
<evidence type="ECO:0000313" key="1">
    <source>
        <dbReference type="EMBL" id="CAG4957307.1"/>
    </source>
</evidence>
<keyword evidence="2" id="KW-1185">Reference proteome</keyword>
<protein>
    <submittedName>
        <fullName evidence="1">(apollo) hypothetical protein</fullName>
    </submittedName>
</protein>
<proteinExistence type="predicted"/>
<dbReference type="EMBL" id="CAJQZP010000341">
    <property type="protein sequence ID" value="CAG4957307.1"/>
    <property type="molecule type" value="Genomic_DNA"/>
</dbReference>
<organism evidence="1 2">
    <name type="scientific">Parnassius apollo</name>
    <name type="common">Apollo butterfly</name>
    <name type="synonym">Papilio apollo</name>
    <dbReference type="NCBI Taxonomy" id="110799"/>
    <lineage>
        <taxon>Eukaryota</taxon>
        <taxon>Metazoa</taxon>
        <taxon>Ecdysozoa</taxon>
        <taxon>Arthropoda</taxon>
        <taxon>Hexapoda</taxon>
        <taxon>Insecta</taxon>
        <taxon>Pterygota</taxon>
        <taxon>Neoptera</taxon>
        <taxon>Endopterygota</taxon>
        <taxon>Lepidoptera</taxon>
        <taxon>Glossata</taxon>
        <taxon>Ditrysia</taxon>
        <taxon>Papilionoidea</taxon>
        <taxon>Papilionidae</taxon>
        <taxon>Parnassiinae</taxon>
        <taxon>Parnassini</taxon>
        <taxon>Parnassius</taxon>
        <taxon>Parnassius</taxon>
    </lineage>
</organism>
<dbReference type="Proteomes" id="UP000691718">
    <property type="component" value="Unassembled WGS sequence"/>
</dbReference>
<accession>A0A8S3WGI4</accession>